<dbReference type="Proteomes" id="UP001296104">
    <property type="component" value="Unassembled WGS sequence"/>
</dbReference>
<proteinExistence type="predicted"/>
<protein>
    <recommendedName>
        <fullName evidence="4">F-box domain-containing protein</fullName>
    </recommendedName>
</protein>
<name>A0AAI8YRW4_9PEZI</name>
<accession>A0AAI8YRW4</accession>
<comment type="caution">
    <text evidence="2">The sequence shown here is derived from an EMBL/GenBank/DDBJ whole genome shotgun (WGS) entry which is preliminary data.</text>
</comment>
<dbReference type="AlphaFoldDB" id="A0AAI8YRW4"/>
<organism evidence="2 3">
    <name type="scientific">Lecanosticta acicola</name>
    <dbReference type="NCBI Taxonomy" id="111012"/>
    <lineage>
        <taxon>Eukaryota</taxon>
        <taxon>Fungi</taxon>
        <taxon>Dikarya</taxon>
        <taxon>Ascomycota</taxon>
        <taxon>Pezizomycotina</taxon>
        <taxon>Dothideomycetes</taxon>
        <taxon>Dothideomycetidae</taxon>
        <taxon>Mycosphaerellales</taxon>
        <taxon>Mycosphaerellaceae</taxon>
        <taxon>Lecanosticta</taxon>
    </lineage>
</organism>
<evidence type="ECO:0000313" key="3">
    <source>
        <dbReference type="Proteomes" id="UP001296104"/>
    </source>
</evidence>
<feature type="compositionally biased region" description="Polar residues" evidence="1">
    <location>
        <begin position="43"/>
        <end position="66"/>
    </location>
</feature>
<evidence type="ECO:0000256" key="1">
    <source>
        <dbReference type="SAM" id="MobiDB-lite"/>
    </source>
</evidence>
<keyword evidence="3" id="KW-1185">Reference proteome</keyword>
<evidence type="ECO:0000313" key="2">
    <source>
        <dbReference type="EMBL" id="CAK3800352.1"/>
    </source>
</evidence>
<sequence length="248" mass="27535">MADSGGPEVNRALWSHEMVNLKISDAVTADSSTLQEAEAVPQTKATLSDDPNTVEPQPAQFQTAQPRRSPGAEVVGTYELLEQIMLDLRRRDIILAQRVSKAFKAVYDKSHKVQQRLPMRLPPPGQTVFHATPTSQLGPVNYLAWNFRGDHHILKICHFQGRRNSGSAASWRSVVLGLPEVPSNSYGVLSDPSHRPNFAVANKLRSKLTGNLTLGELADLLSEYIGAEYSRIAVDFTFFFFDYVRAES</sequence>
<feature type="region of interest" description="Disordered" evidence="1">
    <location>
        <begin position="32"/>
        <end position="70"/>
    </location>
</feature>
<dbReference type="EMBL" id="CAVMBE010000003">
    <property type="protein sequence ID" value="CAK3800352.1"/>
    <property type="molecule type" value="Genomic_DNA"/>
</dbReference>
<evidence type="ECO:0008006" key="4">
    <source>
        <dbReference type="Google" id="ProtNLM"/>
    </source>
</evidence>
<reference evidence="2" key="1">
    <citation type="submission" date="2023-11" db="EMBL/GenBank/DDBJ databases">
        <authorList>
            <person name="Alioto T."/>
            <person name="Alioto T."/>
            <person name="Gomez Garrido J."/>
        </authorList>
    </citation>
    <scope>NUCLEOTIDE SEQUENCE</scope>
</reference>
<gene>
    <name evidence="2" type="ORF">LECACI_7A000850</name>
</gene>